<dbReference type="AlphaFoldDB" id="A0A517RII0"/>
<gene>
    <name evidence="1" type="ORF">Pan241w_37650</name>
</gene>
<reference evidence="1 2" key="1">
    <citation type="submission" date="2019-02" db="EMBL/GenBank/DDBJ databases">
        <title>Deep-cultivation of Planctomycetes and their phenomic and genomic characterization uncovers novel biology.</title>
        <authorList>
            <person name="Wiegand S."/>
            <person name="Jogler M."/>
            <person name="Boedeker C."/>
            <person name="Pinto D."/>
            <person name="Vollmers J."/>
            <person name="Rivas-Marin E."/>
            <person name="Kohn T."/>
            <person name="Peeters S.H."/>
            <person name="Heuer A."/>
            <person name="Rast P."/>
            <person name="Oberbeckmann S."/>
            <person name="Bunk B."/>
            <person name="Jeske O."/>
            <person name="Meyerdierks A."/>
            <person name="Storesund J.E."/>
            <person name="Kallscheuer N."/>
            <person name="Luecker S."/>
            <person name="Lage O.M."/>
            <person name="Pohl T."/>
            <person name="Merkel B.J."/>
            <person name="Hornburger P."/>
            <person name="Mueller R.-W."/>
            <person name="Bruemmer F."/>
            <person name="Labrenz M."/>
            <person name="Spormann A.M."/>
            <person name="Op den Camp H."/>
            <person name="Overmann J."/>
            <person name="Amann R."/>
            <person name="Jetten M.S.M."/>
            <person name="Mascher T."/>
            <person name="Medema M.H."/>
            <person name="Devos D.P."/>
            <person name="Kaster A.-K."/>
            <person name="Ovreas L."/>
            <person name="Rohde M."/>
            <person name="Galperin M.Y."/>
            <person name="Jogler C."/>
        </authorList>
    </citation>
    <scope>NUCLEOTIDE SEQUENCE [LARGE SCALE GENOMIC DNA]</scope>
    <source>
        <strain evidence="1 2">Pan241w</strain>
    </source>
</reference>
<accession>A0A517RII0</accession>
<keyword evidence="2" id="KW-1185">Reference proteome</keyword>
<evidence type="ECO:0000313" key="2">
    <source>
        <dbReference type="Proteomes" id="UP000317171"/>
    </source>
</evidence>
<name>A0A517RII0_9PLAN</name>
<dbReference type="Proteomes" id="UP000317171">
    <property type="component" value="Chromosome"/>
</dbReference>
<proteinExistence type="predicted"/>
<evidence type="ECO:0000313" key="1">
    <source>
        <dbReference type="EMBL" id="QDT43663.1"/>
    </source>
</evidence>
<dbReference type="KEGG" id="gaz:Pan241w_37650"/>
<protein>
    <submittedName>
        <fullName evidence="1">Uncharacterized protein</fullName>
    </submittedName>
</protein>
<sequence length="55" mass="6525">MEYQKNTDSNPERRAQTLQTDLHYSIHFSFPWLVPGLTNSAPYPHYEQSVERKTD</sequence>
<dbReference type="EMBL" id="CP036269">
    <property type="protein sequence ID" value="QDT43663.1"/>
    <property type="molecule type" value="Genomic_DNA"/>
</dbReference>
<organism evidence="1 2">
    <name type="scientific">Gimesia alba</name>
    <dbReference type="NCBI Taxonomy" id="2527973"/>
    <lineage>
        <taxon>Bacteria</taxon>
        <taxon>Pseudomonadati</taxon>
        <taxon>Planctomycetota</taxon>
        <taxon>Planctomycetia</taxon>
        <taxon>Planctomycetales</taxon>
        <taxon>Planctomycetaceae</taxon>
        <taxon>Gimesia</taxon>
    </lineage>
</organism>